<evidence type="ECO:0000256" key="8">
    <source>
        <dbReference type="ARBA" id="ARBA00022927"/>
    </source>
</evidence>
<name>A0ABS2ZDR6_9BACL</name>
<reference evidence="13 14" key="1">
    <citation type="submission" date="2021-01" db="EMBL/GenBank/DDBJ databases">
        <title>Genome Sequencing of Type Strains.</title>
        <authorList>
            <person name="Lemaire J.F."/>
            <person name="Inderbitzin P."/>
            <person name="Collins S.B."/>
            <person name="Wespe N."/>
            <person name="Knight-Connoni V."/>
        </authorList>
    </citation>
    <scope>NUCLEOTIDE SEQUENCE [LARGE SCALE GENOMIC DNA]</scope>
    <source>
        <strain evidence="13 14">DSM 14730</strain>
    </source>
</reference>
<gene>
    <name evidence="12 13" type="primary">flhB</name>
    <name evidence="13" type="ORF">JYA64_11045</name>
</gene>
<dbReference type="InterPro" id="IPR006135">
    <property type="entry name" value="T3SS_substrate_exporter"/>
</dbReference>
<dbReference type="Pfam" id="PF01312">
    <property type="entry name" value="Bac_export_2"/>
    <property type="match status" value="1"/>
</dbReference>
<keyword evidence="13" id="KW-0969">Cilium</keyword>
<evidence type="ECO:0000256" key="6">
    <source>
        <dbReference type="ARBA" id="ARBA00022692"/>
    </source>
</evidence>
<keyword evidence="11 12" id="KW-1006">Bacterial flagellum protein export</keyword>
<feature type="transmembrane region" description="Helical" evidence="12">
    <location>
        <begin position="94"/>
        <end position="122"/>
    </location>
</feature>
<keyword evidence="13" id="KW-0966">Cell projection</keyword>
<dbReference type="Gene3D" id="6.10.250.2080">
    <property type="match status" value="1"/>
</dbReference>
<dbReference type="Proteomes" id="UP001319060">
    <property type="component" value="Unassembled WGS sequence"/>
</dbReference>
<keyword evidence="5 12" id="KW-1003">Cell membrane</keyword>
<comment type="similarity">
    <text evidence="2 12">Belongs to the type III secretion exporter family.</text>
</comment>
<sequence length="359" mass="40883">MEYPINLQYFSQEKTEKATPKKRQESRKKGQVAKSADINAAIVLFVSVMFLAFMGSWMGERLLHLFTHSLDKKLLYDVTETSIPKLLWELSMEVAIILAPVMISAMAAGVLGNYLQVGFLLSTEAIQMKLERINPLSGFKRIYSVRALVELTKSLLKILLIGGVTFYVLWMERDVYLRMSLVSIESSLPVFGGLAIKMGFAASLVLLFLAFLDFMYQKYDFEKNIRMSKQDIKDEYKKSEGDPKIKGKIKEKQRQMAMRRMMQEVPKADVIITNPTHYAICLKYDDGSMDAPVVVAKGVDLIAQKIKEIAKEHEIAMVENKPLARTLYARVDIGQVIPEDLFKAVAEILAFVYRIRKKV</sequence>
<proteinExistence type="inferred from homology"/>
<dbReference type="RefSeq" id="WP_188402678.1">
    <property type="nucleotide sequence ID" value="NZ_BMCE01000002.1"/>
</dbReference>
<comment type="caution">
    <text evidence="13">The sequence shown here is derived from an EMBL/GenBank/DDBJ whole genome shotgun (WGS) entry which is preliminary data.</text>
</comment>
<protein>
    <recommendedName>
        <fullName evidence="3 12">Flagellar biosynthetic protein FlhB</fullName>
    </recommendedName>
</protein>
<dbReference type="PANTHER" id="PTHR30531:SF12">
    <property type="entry name" value="FLAGELLAR BIOSYNTHETIC PROTEIN FLHB"/>
    <property type="match status" value="1"/>
</dbReference>
<evidence type="ECO:0000256" key="11">
    <source>
        <dbReference type="ARBA" id="ARBA00023225"/>
    </source>
</evidence>
<keyword evidence="13" id="KW-0282">Flagellum</keyword>
<comment type="function">
    <text evidence="12">Required for formation of the rod structure in the basal body of the flagellar apparatus. Together with FliI and FliH, may constitute the export apparatus of flagellin.</text>
</comment>
<dbReference type="Gene3D" id="3.40.1690.10">
    <property type="entry name" value="secretion proteins EscU"/>
    <property type="match status" value="1"/>
</dbReference>
<evidence type="ECO:0000256" key="1">
    <source>
        <dbReference type="ARBA" id="ARBA00004651"/>
    </source>
</evidence>
<keyword evidence="7 12" id="KW-1005">Bacterial flagellum biogenesis</keyword>
<evidence type="ECO:0000256" key="12">
    <source>
        <dbReference type="RuleBase" id="RU364091"/>
    </source>
</evidence>
<dbReference type="PANTHER" id="PTHR30531">
    <property type="entry name" value="FLAGELLAR BIOSYNTHETIC PROTEIN FLHB"/>
    <property type="match status" value="1"/>
</dbReference>
<evidence type="ECO:0000313" key="13">
    <source>
        <dbReference type="EMBL" id="MBN3545832.1"/>
    </source>
</evidence>
<evidence type="ECO:0000256" key="9">
    <source>
        <dbReference type="ARBA" id="ARBA00022989"/>
    </source>
</evidence>
<feature type="transmembrane region" description="Helical" evidence="12">
    <location>
        <begin position="38"/>
        <end position="58"/>
    </location>
</feature>
<comment type="subcellular location">
    <subcellularLocation>
        <location evidence="1">Cell membrane</location>
        <topology evidence="1">Multi-pass membrane protein</topology>
    </subcellularLocation>
</comment>
<keyword evidence="14" id="KW-1185">Reference proteome</keyword>
<evidence type="ECO:0000256" key="5">
    <source>
        <dbReference type="ARBA" id="ARBA00022475"/>
    </source>
</evidence>
<keyword evidence="6 12" id="KW-0812">Transmembrane</keyword>
<accession>A0ABS2ZDR6</accession>
<dbReference type="SUPFAM" id="SSF160544">
    <property type="entry name" value="EscU C-terminal domain-like"/>
    <property type="match status" value="1"/>
</dbReference>
<feature type="transmembrane region" description="Helical" evidence="12">
    <location>
        <begin position="143"/>
        <end position="170"/>
    </location>
</feature>
<evidence type="ECO:0000256" key="2">
    <source>
        <dbReference type="ARBA" id="ARBA00010690"/>
    </source>
</evidence>
<dbReference type="NCBIfam" id="TIGR00328">
    <property type="entry name" value="flhB"/>
    <property type="match status" value="1"/>
</dbReference>
<dbReference type="EMBL" id="JAFHKS010000043">
    <property type="protein sequence ID" value="MBN3545832.1"/>
    <property type="molecule type" value="Genomic_DNA"/>
</dbReference>
<keyword evidence="8 12" id="KW-0653">Protein transport</keyword>
<organism evidence="13 14">
    <name type="scientific">Fictibacillus barbaricus</name>
    <dbReference type="NCBI Taxonomy" id="182136"/>
    <lineage>
        <taxon>Bacteria</taxon>
        <taxon>Bacillati</taxon>
        <taxon>Bacillota</taxon>
        <taxon>Bacilli</taxon>
        <taxon>Bacillales</taxon>
        <taxon>Fictibacillaceae</taxon>
        <taxon>Fictibacillus</taxon>
    </lineage>
</organism>
<evidence type="ECO:0000256" key="4">
    <source>
        <dbReference type="ARBA" id="ARBA00022448"/>
    </source>
</evidence>
<feature type="transmembrane region" description="Helical" evidence="12">
    <location>
        <begin position="190"/>
        <end position="216"/>
    </location>
</feature>
<evidence type="ECO:0000256" key="3">
    <source>
        <dbReference type="ARBA" id="ARBA00021622"/>
    </source>
</evidence>
<keyword evidence="9 12" id="KW-1133">Transmembrane helix</keyword>
<keyword evidence="4 12" id="KW-0813">Transport</keyword>
<dbReference type="PRINTS" id="PR00950">
    <property type="entry name" value="TYPE3IMSPROT"/>
</dbReference>
<dbReference type="InterPro" id="IPR029025">
    <property type="entry name" value="T3SS_substrate_exporter_C"/>
</dbReference>
<evidence type="ECO:0000313" key="14">
    <source>
        <dbReference type="Proteomes" id="UP001319060"/>
    </source>
</evidence>
<dbReference type="InterPro" id="IPR006136">
    <property type="entry name" value="FlhB"/>
</dbReference>
<evidence type="ECO:0000256" key="10">
    <source>
        <dbReference type="ARBA" id="ARBA00023136"/>
    </source>
</evidence>
<evidence type="ECO:0000256" key="7">
    <source>
        <dbReference type="ARBA" id="ARBA00022795"/>
    </source>
</evidence>
<keyword evidence="10 12" id="KW-0472">Membrane</keyword>